<proteinExistence type="predicted"/>
<evidence type="ECO:0000313" key="2">
    <source>
        <dbReference type="Proteomes" id="UP000615446"/>
    </source>
</evidence>
<protein>
    <submittedName>
        <fullName evidence="1">Uncharacterized protein</fullName>
    </submittedName>
</protein>
<dbReference type="OrthoDB" id="2356446at2759"/>
<name>A0A8H3LF68_9GLOM</name>
<reference evidence="1" key="1">
    <citation type="submission" date="2019-10" db="EMBL/GenBank/DDBJ databases">
        <title>Conservation and host-specific expression of non-tandemly repeated heterogenous ribosome RNA gene in arbuscular mycorrhizal fungi.</title>
        <authorList>
            <person name="Maeda T."/>
            <person name="Kobayashi Y."/>
            <person name="Nakagawa T."/>
            <person name="Ezawa T."/>
            <person name="Yamaguchi K."/>
            <person name="Bino T."/>
            <person name="Nishimoto Y."/>
            <person name="Shigenobu S."/>
            <person name="Kawaguchi M."/>
        </authorList>
    </citation>
    <scope>NUCLEOTIDE SEQUENCE</scope>
    <source>
        <strain evidence="1">HR1</strain>
    </source>
</reference>
<gene>
    <name evidence="1" type="ORF">RCL2_001165500</name>
</gene>
<dbReference type="AlphaFoldDB" id="A0A8H3LF68"/>
<accession>A0A8H3LF68</accession>
<dbReference type="EMBL" id="BLAL01000080">
    <property type="protein sequence ID" value="GES84540.1"/>
    <property type="molecule type" value="Genomic_DNA"/>
</dbReference>
<comment type="caution">
    <text evidence="1">The sequence shown here is derived from an EMBL/GenBank/DDBJ whole genome shotgun (WGS) entry which is preliminary data.</text>
</comment>
<organism evidence="1 2">
    <name type="scientific">Rhizophagus clarus</name>
    <dbReference type="NCBI Taxonomy" id="94130"/>
    <lineage>
        <taxon>Eukaryota</taxon>
        <taxon>Fungi</taxon>
        <taxon>Fungi incertae sedis</taxon>
        <taxon>Mucoromycota</taxon>
        <taxon>Glomeromycotina</taxon>
        <taxon>Glomeromycetes</taxon>
        <taxon>Glomerales</taxon>
        <taxon>Glomeraceae</taxon>
        <taxon>Rhizophagus</taxon>
    </lineage>
</organism>
<dbReference type="Proteomes" id="UP000615446">
    <property type="component" value="Unassembled WGS sequence"/>
</dbReference>
<sequence length="154" mass="18192">MMSHDITRLISFIVQTSKPSPFQGELQDKEDNGNDNNYKWCFDISNMHKENDNKYNILVAVSCINVDEDMKRNERNDENFGNTNKGVAIYRLELEREGIEERESYDLGTVTRYYCNEISGLCRFVEFSRKDESSDDEQERFTIQTILDKKDLQY</sequence>
<evidence type="ECO:0000313" key="1">
    <source>
        <dbReference type="EMBL" id="GES84540.1"/>
    </source>
</evidence>